<reference evidence="4 5" key="2">
    <citation type="submission" date="2019-09" db="EMBL/GenBank/DDBJ databases">
        <authorList>
            <person name="Jin C."/>
        </authorList>
    </citation>
    <scope>NUCLEOTIDE SEQUENCE [LARGE SCALE GENOMIC DNA]</scope>
    <source>
        <strain evidence="4 5">AN110305</strain>
    </source>
</reference>
<dbReference type="GO" id="GO:0043565">
    <property type="term" value="F:sequence-specific DNA binding"/>
    <property type="evidence" value="ECO:0007669"/>
    <property type="project" value="InterPro"/>
</dbReference>
<dbReference type="PROSITE" id="PS01124">
    <property type="entry name" value="HTH_ARAC_FAMILY_2"/>
    <property type="match status" value="1"/>
</dbReference>
<evidence type="ECO:0000313" key="4">
    <source>
        <dbReference type="EMBL" id="KAA2264232.1"/>
    </source>
</evidence>
<accession>A0A5B2XN37</accession>
<evidence type="ECO:0000313" key="5">
    <source>
        <dbReference type="Proteomes" id="UP000323454"/>
    </source>
</evidence>
<dbReference type="GO" id="GO:0003700">
    <property type="term" value="F:DNA-binding transcription factor activity"/>
    <property type="evidence" value="ECO:0007669"/>
    <property type="project" value="InterPro"/>
</dbReference>
<evidence type="ECO:0000259" key="3">
    <source>
        <dbReference type="PROSITE" id="PS01124"/>
    </source>
</evidence>
<name>A0A5B2XN37_9PSEU</name>
<dbReference type="RefSeq" id="WP_149848895.1">
    <property type="nucleotide sequence ID" value="NZ_VUOB01000012.1"/>
</dbReference>
<keyword evidence="5" id="KW-1185">Reference proteome</keyword>
<dbReference type="InterPro" id="IPR018060">
    <property type="entry name" value="HTH_AraC"/>
</dbReference>
<keyword evidence="2" id="KW-0804">Transcription</keyword>
<evidence type="ECO:0000256" key="2">
    <source>
        <dbReference type="ARBA" id="ARBA00023163"/>
    </source>
</evidence>
<feature type="domain" description="HTH araC/xylS-type" evidence="3">
    <location>
        <begin position="73"/>
        <end position="113"/>
    </location>
</feature>
<dbReference type="Pfam" id="PF12833">
    <property type="entry name" value="HTH_18"/>
    <property type="match status" value="1"/>
</dbReference>
<dbReference type="OrthoDB" id="2559672at2"/>
<dbReference type="SUPFAM" id="SSF46689">
    <property type="entry name" value="Homeodomain-like"/>
    <property type="match status" value="1"/>
</dbReference>
<gene>
    <name evidence="4" type="ORF">F0L68_08320</name>
</gene>
<evidence type="ECO:0000256" key="1">
    <source>
        <dbReference type="ARBA" id="ARBA00023015"/>
    </source>
</evidence>
<comment type="caution">
    <text evidence="4">The sequence shown here is derived from an EMBL/GenBank/DDBJ whole genome shotgun (WGS) entry which is preliminary data.</text>
</comment>
<proteinExistence type="predicted"/>
<sequence length="137" mass="14409">MTGQIGLGGAVVHGMEHGCRLADPLKKSVRAPKPRALFGLPMVEFVDSDVDPADLLGNSAGELVVRMQETSRLQETGIPFAQVTTAAGYHDQAHLDHSFTAVIGCTPSKFRAARVGSSPGDPLDFLPGQITSVLLTS</sequence>
<organism evidence="4 5">
    <name type="scientific">Solihabitans fulvus</name>
    <dbReference type="NCBI Taxonomy" id="1892852"/>
    <lineage>
        <taxon>Bacteria</taxon>
        <taxon>Bacillati</taxon>
        <taxon>Actinomycetota</taxon>
        <taxon>Actinomycetes</taxon>
        <taxon>Pseudonocardiales</taxon>
        <taxon>Pseudonocardiaceae</taxon>
        <taxon>Solihabitans</taxon>
    </lineage>
</organism>
<keyword evidence="1" id="KW-0805">Transcription regulation</keyword>
<dbReference type="EMBL" id="VUOB01000012">
    <property type="protein sequence ID" value="KAA2264232.1"/>
    <property type="molecule type" value="Genomic_DNA"/>
</dbReference>
<reference evidence="4 5" key="1">
    <citation type="submission" date="2019-09" db="EMBL/GenBank/DDBJ databases">
        <title>Goodfellowia gen. nov., a new genus of the Pseudonocardineae related to Actinoalloteichus, containing Goodfellowia coeruleoviolacea gen. nov., comb. nov. gen. nov., comb. nov.</title>
        <authorList>
            <person name="Labeda D."/>
        </authorList>
    </citation>
    <scope>NUCLEOTIDE SEQUENCE [LARGE SCALE GENOMIC DNA]</scope>
    <source>
        <strain evidence="4 5">AN110305</strain>
    </source>
</reference>
<dbReference type="InterPro" id="IPR009057">
    <property type="entry name" value="Homeodomain-like_sf"/>
</dbReference>
<dbReference type="Gene3D" id="1.10.10.60">
    <property type="entry name" value="Homeodomain-like"/>
    <property type="match status" value="1"/>
</dbReference>
<dbReference type="AlphaFoldDB" id="A0A5B2XN37"/>
<protein>
    <submittedName>
        <fullName evidence="4">AraC family transcriptional regulator</fullName>
    </submittedName>
</protein>
<dbReference type="Proteomes" id="UP000323454">
    <property type="component" value="Unassembled WGS sequence"/>
</dbReference>